<protein>
    <submittedName>
        <fullName evidence="2">Uncharacterized protein</fullName>
    </submittedName>
</protein>
<gene>
    <name evidence="2" type="ORF">B296_00039543</name>
</gene>
<evidence type="ECO:0000313" key="3">
    <source>
        <dbReference type="Proteomes" id="UP000287651"/>
    </source>
</evidence>
<dbReference type="AlphaFoldDB" id="A0A426XPJ0"/>
<feature type="region of interest" description="Disordered" evidence="1">
    <location>
        <begin position="51"/>
        <end position="89"/>
    </location>
</feature>
<reference evidence="2 3" key="1">
    <citation type="journal article" date="2014" name="Agronomy (Basel)">
        <title>A Draft Genome Sequence for Ensete ventricosum, the Drought-Tolerant Tree Against Hunger.</title>
        <authorList>
            <person name="Harrison J."/>
            <person name="Moore K.A."/>
            <person name="Paszkiewicz K."/>
            <person name="Jones T."/>
            <person name="Grant M."/>
            <person name="Ambacheew D."/>
            <person name="Muzemil S."/>
            <person name="Studholme D.J."/>
        </authorList>
    </citation>
    <scope>NUCLEOTIDE SEQUENCE [LARGE SCALE GENOMIC DNA]</scope>
</reference>
<proteinExistence type="predicted"/>
<dbReference type="Proteomes" id="UP000287651">
    <property type="component" value="Unassembled WGS sequence"/>
</dbReference>
<accession>A0A426XPJ0</accession>
<evidence type="ECO:0000256" key="1">
    <source>
        <dbReference type="SAM" id="MobiDB-lite"/>
    </source>
</evidence>
<organism evidence="2 3">
    <name type="scientific">Ensete ventricosum</name>
    <name type="common">Abyssinian banana</name>
    <name type="synonym">Musa ensete</name>
    <dbReference type="NCBI Taxonomy" id="4639"/>
    <lineage>
        <taxon>Eukaryota</taxon>
        <taxon>Viridiplantae</taxon>
        <taxon>Streptophyta</taxon>
        <taxon>Embryophyta</taxon>
        <taxon>Tracheophyta</taxon>
        <taxon>Spermatophyta</taxon>
        <taxon>Magnoliopsida</taxon>
        <taxon>Liliopsida</taxon>
        <taxon>Zingiberales</taxon>
        <taxon>Musaceae</taxon>
        <taxon>Ensete</taxon>
    </lineage>
</organism>
<comment type="caution">
    <text evidence="2">The sequence shown here is derived from an EMBL/GenBank/DDBJ whole genome shotgun (WGS) entry which is preliminary data.</text>
</comment>
<sequence>MALIDRVHNAGRMIGYMRNVITDLHREVQELKDRPRPVVVATFEYPDLEIEENSFTSLHEDDDMSMDEEGPFGDSVDPPESRGMPQERF</sequence>
<dbReference type="EMBL" id="AMZH03018655">
    <property type="protein sequence ID" value="RRT41345.1"/>
    <property type="molecule type" value="Genomic_DNA"/>
</dbReference>
<feature type="compositionally biased region" description="Acidic residues" evidence="1">
    <location>
        <begin position="60"/>
        <end position="71"/>
    </location>
</feature>
<evidence type="ECO:0000313" key="2">
    <source>
        <dbReference type="EMBL" id="RRT41345.1"/>
    </source>
</evidence>
<name>A0A426XPJ0_ENSVE</name>